<accession>A0A3B0TTN6</accession>
<organism evidence="5">
    <name type="scientific">hydrothermal vent metagenome</name>
    <dbReference type="NCBI Taxonomy" id="652676"/>
    <lineage>
        <taxon>unclassified sequences</taxon>
        <taxon>metagenomes</taxon>
        <taxon>ecological metagenomes</taxon>
    </lineage>
</organism>
<comment type="cofactor">
    <cofactor evidence="1">
        <name>pyridoxal 5'-phosphate</name>
        <dbReference type="ChEBI" id="CHEBI:597326"/>
    </cofactor>
</comment>
<gene>
    <name evidence="5" type="ORF">MNBD_ALPHA09-340</name>
</gene>
<dbReference type="SUPFAM" id="SSF53383">
    <property type="entry name" value="PLP-dependent transferases"/>
    <property type="match status" value="1"/>
</dbReference>
<evidence type="ECO:0000256" key="4">
    <source>
        <dbReference type="ARBA" id="ARBA00022898"/>
    </source>
</evidence>
<dbReference type="AlphaFoldDB" id="A0A3B0TTN6"/>
<evidence type="ECO:0000256" key="3">
    <source>
        <dbReference type="ARBA" id="ARBA00022679"/>
    </source>
</evidence>
<dbReference type="InterPro" id="IPR005814">
    <property type="entry name" value="Aminotrans_3"/>
</dbReference>
<dbReference type="InterPro" id="IPR050103">
    <property type="entry name" value="Class-III_PLP-dep_AT"/>
</dbReference>
<dbReference type="Gene3D" id="3.90.1150.10">
    <property type="entry name" value="Aspartate Aminotransferase, domain 1"/>
    <property type="match status" value="1"/>
</dbReference>
<dbReference type="GO" id="GO:0042802">
    <property type="term" value="F:identical protein binding"/>
    <property type="evidence" value="ECO:0007669"/>
    <property type="project" value="TreeGrafter"/>
</dbReference>
<dbReference type="EMBL" id="UOEM01000108">
    <property type="protein sequence ID" value="VAW17802.1"/>
    <property type="molecule type" value="Genomic_DNA"/>
</dbReference>
<dbReference type="InterPro" id="IPR015422">
    <property type="entry name" value="PyrdxlP-dep_Trfase_small"/>
</dbReference>
<evidence type="ECO:0000256" key="2">
    <source>
        <dbReference type="ARBA" id="ARBA00022576"/>
    </source>
</evidence>
<proteinExistence type="predicted"/>
<keyword evidence="3 5" id="KW-0808">Transferase</keyword>
<dbReference type="InterPro" id="IPR015421">
    <property type="entry name" value="PyrdxlP-dep_Trfase_major"/>
</dbReference>
<dbReference type="PANTHER" id="PTHR11986">
    <property type="entry name" value="AMINOTRANSFERASE CLASS III"/>
    <property type="match status" value="1"/>
</dbReference>
<evidence type="ECO:0000256" key="1">
    <source>
        <dbReference type="ARBA" id="ARBA00001933"/>
    </source>
</evidence>
<dbReference type="PANTHER" id="PTHR11986:SF79">
    <property type="entry name" value="ACETYLORNITHINE AMINOTRANSFERASE, MITOCHONDRIAL"/>
    <property type="match status" value="1"/>
</dbReference>
<keyword evidence="4" id="KW-0663">Pyridoxal phosphate</keyword>
<reference evidence="5" key="1">
    <citation type="submission" date="2018-06" db="EMBL/GenBank/DDBJ databases">
        <authorList>
            <person name="Zhirakovskaya E."/>
        </authorList>
    </citation>
    <scope>NUCLEOTIDE SEQUENCE</scope>
</reference>
<sequence>MSKIYNSTGHEIVIPNITDSDGVYVFDDSGKRYLDLESGVWCLPLGHKNARVNQVIKDRIDSIPHAGFCYSNAVVEDAAQTVLAITHLEDGACVFLCSGSEAIEYARQVSRHITEKPTSMTMHDSYLGSYSSVKNKGKDWYLFDWSECRNCPDQTECKSDCSKLKAIPGDISEFLFEPGSSSGFVRFPPASLIENIVGIVGANGGKIVVNEVTTGLGRTGKWFGYNHYSIKPDMIAIGKGIGNGYPVSVVVLDSRTVSELEAKPFRYMQSHQNDPLGAAVAGEVVNTLADENLIMRAQTLGRVFLKKLITLVDGKTITDVRGRGLMLAVEFREPEVADNIYKGLLENGYIVCNRGTLFRIDPPLTIGKNDFFAFVEKFRELLALHDA</sequence>
<keyword evidence="2 5" id="KW-0032">Aminotransferase</keyword>
<dbReference type="GO" id="GO:0031299">
    <property type="term" value="F:taurine-pyruvate aminotransferase activity"/>
    <property type="evidence" value="ECO:0007669"/>
    <property type="project" value="UniProtKB-EC"/>
</dbReference>
<dbReference type="EC" id="2.6.1.77" evidence="5"/>
<dbReference type="Pfam" id="PF00202">
    <property type="entry name" value="Aminotran_3"/>
    <property type="match status" value="1"/>
</dbReference>
<dbReference type="GO" id="GO:0030170">
    <property type="term" value="F:pyridoxal phosphate binding"/>
    <property type="evidence" value="ECO:0007669"/>
    <property type="project" value="InterPro"/>
</dbReference>
<dbReference type="Gene3D" id="3.40.640.10">
    <property type="entry name" value="Type I PLP-dependent aspartate aminotransferase-like (Major domain)"/>
    <property type="match status" value="1"/>
</dbReference>
<keyword evidence="5" id="KW-0670">Pyruvate</keyword>
<evidence type="ECO:0000313" key="5">
    <source>
        <dbReference type="EMBL" id="VAW17802.1"/>
    </source>
</evidence>
<protein>
    <submittedName>
        <fullName evidence="5">Taurine--pyruvate aminotransferase</fullName>
        <ecNumber evidence="5">2.6.1.77</ecNumber>
    </submittedName>
</protein>
<name>A0A3B0TTN6_9ZZZZ</name>
<dbReference type="InterPro" id="IPR015424">
    <property type="entry name" value="PyrdxlP-dep_Trfase"/>
</dbReference>
<dbReference type="PIRSF" id="PIRSF000521">
    <property type="entry name" value="Transaminase_4ab_Lys_Orn"/>
    <property type="match status" value="1"/>
</dbReference>